<dbReference type="InterPro" id="IPR036388">
    <property type="entry name" value="WH-like_DNA-bd_sf"/>
</dbReference>
<dbReference type="PANTHER" id="PTHR34580">
    <property type="match status" value="1"/>
</dbReference>
<evidence type="ECO:0000313" key="4">
    <source>
        <dbReference type="EMBL" id="MEI5985385.1"/>
    </source>
</evidence>
<keyword evidence="5" id="KW-1185">Reference proteome</keyword>
<dbReference type="InterPro" id="IPR026881">
    <property type="entry name" value="WYL_dom"/>
</dbReference>
<dbReference type="InterPro" id="IPR036390">
    <property type="entry name" value="WH_DNA-bd_sf"/>
</dbReference>
<dbReference type="InterPro" id="IPR028349">
    <property type="entry name" value="PafC-like"/>
</dbReference>
<feature type="domain" description="HTH deoR-type" evidence="3">
    <location>
        <begin position="8"/>
        <end position="63"/>
    </location>
</feature>
<sequence>MSIDLKKRFDRIVEILIQLQSKRIVKAQDLADRFEVSLRTIYRDMKSLEQAGVPIIGEAGTGYSIMNGYNLPPVSFNKEEALSFVATEKLAEKFFDNSTSRHYGFAMMKIKAILKSHDQEMLEHMQGQIIMKKQDNPIFSNHAPQLLNATLTSIAQKRQLRILYQGIKDDQAHDRTIEPLGVLHEIGYWYIIAYCLVRKDYRQFRSDRVMEVNLLESDFSKEHLSMEEYIALNPPTTYERSKVRIKVSKEMAPHVRWQRNHYGYISEEKKDDHFIMQFDCRDIEHEFPRWLLMFADHIEVLEPAILKSRMMEIIQDINLKFR</sequence>
<keyword evidence="1" id="KW-0805">Transcription regulation</keyword>
<dbReference type="SUPFAM" id="SSF46785">
    <property type="entry name" value="Winged helix' DNA-binding domain"/>
    <property type="match status" value="1"/>
</dbReference>
<evidence type="ECO:0000256" key="2">
    <source>
        <dbReference type="ARBA" id="ARBA00023163"/>
    </source>
</evidence>
<dbReference type="InterPro" id="IPR013196">
    <property type="entry name" value="HTH_11"/>
</dbReference>
<dbReference type="RefSeq" id="WP_134777950.1">
    <property type="nucleotide sequence ID" value="NZ_JAYLLN010000025.1"/>
</dbReference>
<dbReference type="Pfam" id="PF08279">
    <property type="entry name" value="HTH_11"/>
    <property type="match status" value="1"/>
</dbReference>
<reference evidence="4 5" key="1">
    <citation type="submission" date="2024-01" db="EMBL/GenBank/DDBJ databases">
        <title>Sphingobacterium tenebrionis sp. nov., a novel endophyte isolated from tenebrio molitor intestines.</title>
        <authorList>
            <person name="Zhang C."/>
        </authorList>
    </citation>
    <scope>NUCLEOTIDE SEQUENCE [LARGE SCALE GENOMIC DNA]</scope>
    <source>
        <strain evidence="4 5">PU5-4</strain>
    </source>
</reference>
<dbReference type="EMBL" id="JAYLLN010000025">
    <property type="protein sequence ID" value="MEI5985385.1"/>
    <property type="molecule type" value="Genomic_DNA"/>
</dbReference>
<dbReference type="PROSITE" id="PS51000">
    <property type="entry name" value="HTH_DEOR_2"/>
    <property type="match status" value="1"/>
</dbReference>
<dbReference type="Pfam" id="PF13280">
    <property type="entry name" value="WYL"/>
    <property type="match status" value="1"/>
</dbReference>
<proteinExistence type="predicted"/>
<dbReference type="Proteomes" id="UP001363035">
    <property type="component" value="Unassembled WGS sequence"/>
</dbReference>
<dbReference type="Gene3D" id="1.10.10.10">
    <property type="entry name" value="Winged helix-like DNA-binding domain superfamily/Winged helix DNA-binding domain"/>
    <property type="match status" value="1"/>
</dbReference>
<dbReference type="Pfam" id="PF25583">
    <property type="entry name" value="WCX"/>
    <property type="match status" value="1"/>
</dbReference>
<dbReference type="PROSITE" id="PS52050">
    <property type="entry name" value="WYL"/>
    <property type="match status" value="1"/>
</dbReference>
<dbReference type="InterPro" id="IPR051534">
    <property type="entry name" value="CBASS_pafABC_assoc_protein"/>
</dbReference>
<evidence type="ECO:0000313" key="5">
    <source>
        <dbReference type="Proteomes" id="UP001363035"/>
    </source>
</evidence>
<dbReference type="InterPro" id="IPR057727">
    <property type="entry name" value="WCX_dom"/>
</dbReference>
<gene>
    <name evidence="4" type="ORF">VJ786_10775</name>
</gene>
<organism evidence="4 5">
    <name type="scientific">Sphingobacterium tenebrionis</name>
    <dbReference type="NCBI Taxonomy" id="3111775"/>
    <lineage>
        <taxon>Bacteria</taxon>
        <taxon>Pseudomonadati</taxon>
        <taxon>Bacteroidota</taxon>
        <taxon>Sphingobacteriia</taxon>
        <taxon>Sphingobacteriales</taxon>
        <taxon>Sphingobacteriaceae</taxon>
        <taxon>Sphingobacterium</taxon>
    </lineage>
</organism>
<keyword evidence="2" id="KW-0804">Transcription</keyword>
<protein>
    <submittedName>
        <fullName evidence="4">YafY family protein</fullName>
    </submittedName>
</protein>
<comment type="caution">
    <text evidence="4">The sequence shown here is derived from an EMBL/GenBank/DDBJ whole genome shotgun (WGS) entry which is preliminary data.</text>
</comment>
<dbReference type="PANTHER" id="PTHR34580:SF1">
    <property type="entry name" value="PROTEIN PAFC"/>
    <property type="match status" value="1"/>
</dbReference>
<evidence type="ECO:0000256" key="1">
    <source>
        <dbReference type="ARBA" id="ARBA00023015"/>
    </source>
</evidence>
<dbReference type="InterPro" id="IPR001034">
    <property type="entry name" value="DeoR_HTH"/>
</dbReference>
<accession>A0ABU8I7I3</accession>
<dbReference type="PIRSF" id="PIRSF016838">
    <property type="entry name" value="PafC"/>
    <property type="match status" value="1"/>
</dbReference>
<evidence type="ECO:0000259" key="3">
    <source>
        <dbReference type="PROSITE" id="PS51000"/>
    </source>
</evidence>
<name>A0ABU8I7I3_9SPHI</name>